<evidence type="ECO:0000313" key="1">
    <source>
        <dbReference type="EMBL" id="RKK08454.1"/>
    </source>
</evidence>
<protein>
    <submittedName>
        <fullName evidence="1">Uncharacterized protein</fullName>
    </submittedName>
</protein>
<dbReference type="AlphaFoldDB" id="A0A3L6MUD7"/>
<sequence>MKQATKAILPVWKTTPITVLHRESGIPPVDQLLDARRLRFSARLKSLDEAHPLAIRTRPPRQPTYHDLIKRRYQIPAESSFRTRLRRANELFAPCTWPKLIYRCFHQEQMPPLQTASKEKSADAFSRWVESLDPLTSALNKSSQVKPEL</sequence>
<accession>A0A3L6MUD7</accession>
<comment type="caution">
    <text evidence="1">The sequence shown here is derived from an EMBL/GenBank/DDBJ whole genome shotgun (WGS) entry which is preliminary data.</text>
</comment>
<reference evidence="1 2" key="1">
    <citation type="journal article" date="2018" name="Sci. Rep.">
        <title>Characterisation of pathogen-specific regions and novel effector candidates in Fusarium oxysporum f. sp. cepae.</title>
        <authorList>
            <person name="Armitage A.D."/>
            <person name="Taylor A."/>
            <person name="Sobczyk M.K."/>
            <person name="Baxter L."/>
            <person name="Greenfield B.P."/>
            <person name="Bates H.J."/>
            <person name="Wilson F."/>
            <person name="Jackson A.C."/>
            <person name="Ott S."/>
            <person name="Harrison R.J."/>
            <person name="Clarkson J.P."/>
        </authorList>
    </citation>
    <scope>NUCLEOTIDE SEQUENCE [LARGE SCALE GENOMIC DNA]</scope>
    <source>
        <strain evidence="1 2">FoC_Fus2</strain>
    </source>
</reference>
<dbReference type="Proteomes" id="UP000270866">
    <property type="component" value="Unassembled WGS sequence"/>
</dbReference>
<gene>
    <name evidence="1" type="ORF">BFJ65_g17116</name>
</gene>
<proteinExistence type="predicted"/>
<dbReference type="EMBL" id="MRCU01000014">
    <property type="protein sequence ID" value="RKK08454.1"/>
    <property type="molecule type" value="Genomic_DNA"/>
</dbReference>
<organism evidence="1 2">
    <name type="scientific">Fusarium oxysporum f. sp. cepae</name>
    <dbReference type="NCBI Taxonomy" id="396571"/>
    <lineage>
        <taxon>Eukaryota</taxon>
        <taxon>Fungi</taxon>
        <taxon>Dikarya</taxon>
        <taxon>Ascomycota</taxon>
        <taxon>Pezizomycotina</taxon>
        <taxon>Sordariomycetes</taxon>
        <taxon>Hypocreomycetidae</taxon>
        <taxon>Hypocreales</taxon>
        <taxon>Nectriaceae</taxon>
        <taxon>Fusarium</taxon>
        <taxon>Fusarium oxysporum species complex</taxon>
    </lineage>
</organism>
<name>A0A3L6MUD7_FUSOX</name>
<evidence type="ECO:0000313" key="2">
    <source>
        <dbReference type="Proteomes" id="UP000270866"/>
    </source>
</evidence>